<protein>
    <submittedName>
        <fullName evidence="1">12560_t:CDS:1</fullName>
    </submittedName>
</protein>
<proteinExistence type="predicted"/>
<reference evidence="1" key="1">
    <citation type="submission" date="2021-06" db="EMBL/GenBank/DDBJ databases">
        <authorList>
            <person name="Kallberg Y."/>
            <person name="Tangrot J."/>
            <person name="Rosling A."/>
        </authorList>
    </citation>
    <scope>NUCLEOTIDE SEQUENCE</scope>
    <source>
        <strain evidence="1">28 12/20/2015</strain>
    </source>
</reference>
<dbReference type="Proteomes" id="UP000789366">
    <property type="component" value="Unassembled WGS sequence"/>
</dbReference>
<evidence type="ECO:0000313" key="1">
    <source>
        <dbReference type="EMBL" id="CAG8453775.1"/>
    </source>
</evidence>
<sequence length="676" mass="76712">MKQLVIREDENMIQLSTSSNDETTERQTPGKLSKQLKNLSHATTESIANCINTNNQKTARLILNTIENINVDKHHEGNHDDSGNIIHPKDYTNDNYKHDESNCDNIGNQDNSENHKHPEDDITVDYNHDESNSNNIENQDEDNTRLKDDITNDLKELDKNENVYSFIKFNDGSEIRIPTRTMETINKSWNLFVAYFLNTGLLWLEDSIRERDIKYYVYTEFSAPEEIDEGAHGIVCRSEWKDRGLTVALKRSLKEKTIQNFVKERPKLAEILKALKNLSEKSVIQDDENAIQQSTSSNENSNDKLLRSIPTELIERPALDEFSKKLESLSEKTTVEFNANCINTNNQKIAQLILNTTENINVEKHNEGNKNGNQGDSEDIHPKDDTADNLNEPDEIVSNNQLAALNKDIHLSIRLNNGSEVIIQTSTKTIDGLWNLFITYFLNMGLLCVLQPHTRDLVGFEKSLRIQVAVRDVSIWKEDIVLEAIPILGISEYRPKLAEILKALKNLSDKSVIQDDENAIQQSTSSNNETTERPALDKKKIENLSEKTTVEVNTNCSNTNNQKIAQLIFNTTENINVEKHHEGNKNGNQGDSENIHPKDDIADNLNEPDELVSNNQHAALSIRLNNGSEVVIQTSTKTIDELWNLFITYFLNMGLLCVLQPHTRDLVGFEKCGGIG</sequence>
<evidence type="ECO:0000313" key="2">
    <source>
        <dbReference type="Proteomes" id="UP000789366"/>
    </source>
</evidence>
<feature type="non-terminal residue" evidence="1">
    <location>
        <position position="676"/>
    </location>
</feature>
<organism evidence="1 2">
    <name type="scientific">Cetraspora pellucida</name>
    <dbReference type="NCBI Taxonomy" id="1433469"/>
    <lineage>
        <taxon>Eukaryota</taxon>
        <taxon>Fungi</taxon>
        <taxon>Fungi incertae sedis</taxon>
        <taxon>Mucoromycota</taxon>
        <taxon>Glomeromycotina</taxon>
        <taxon>Glomeromycetes</taxon>
        <taxon>Diversisporales</taxon>
        <taxon>Gigasporaceae</taxon>
        <taxon>Cetraspora</taxon>
    </lineage>
</organism>
<name>A0ACA9K5I0_9GLOM</name>
<comment type="caution">
    <text evidence="1">The sequence shown here is derived from an EMBL/GenBank/DDBJ whole genome shotgun (WGS) entry which is preliminary data.</text>
</comment>
<gene>
    <name evidence="1" type="ORF">SPELUC_LOCUS934</name>
</gene>
<accession>A0ACA9K5I0</accession>
<dbReference type="EMBL" id="CAJVPW010000433">
    <property type="protein sequence ID" value="CAG8453775.1"/>
    <property type="molecule type" value="Genomic_DNA"/>
</dbReference>
<keyword evidence="2" id="KW-1185">Reference proteome</keyword>